<keyword evidence="2" id="KW-1185">Reference proteome</keyword>
<dbReference type="Pfam" id="PF06293">
    <property type="entry name" value="Kdo"/>
    <property type="match status" value="1"/>
</dbReference>
<name>A0A7S9PU37_EPIFF</name>
<organism evidence="1 2">
    <name type="scientific">Epichloe festucae (strain Fl1)</name>
    <dbReference type="NCBI Taxonomy" id="877507"/>
    <lineage>
        <taxon>Eukaryota</taxon>
        <taxon>Fungi</taxon>
        <taxon>Dikarya</taxon>
        <taxon>Ascomycota</taxon>
        <taxon>Pezizomycotina</taxon>
        <taxon>Sordariomycetes</taxon>
        <taxon>Hypocreomycetidae</taxon>
        <taxon>Hypocreales</taxon>
        <taxon>Clavicipitaceae</taxon>
        <taxon>Epichloe</taxon>
    </lineage>
</organism>
<proteinExistence type="predicted"/>
<evidence type="ECO:0008006" key="3">
    <source>
        <dbReference type="Google" id="ProtNLM"/>
    </source>
</evidence>
<dbReference type="Proteomes" id="UP000594364">
    <property type="component" value="Chromosome 2"/>
</dbReference>
<gene>
    <name evidence="1" type="ORF">C2857_003741</name>
</gene>
<dbReference type="SUPFAM" id="SSF56112">
    <property type="entry name" value="Protein kinase-like (PK-like)"/>
    <property type="match status" value="1"/>
</dbReference>
<sequence>MARFDWEIPHIQRETKIYSLLEGTGIAPRFLGHIREQGRVIGILLEKVMGRHAGIEDLQICCSALRRLHGLGISHGDCNRYNFIVGIDNRVTLVDFENSTVGVNKDAMESEIAKLNEELTEESGRGGGFMLAVGR</sequence>
<dbReference type="OrthoDB" id="2687876at2759"/>
<evidence type="ECO:0000313" key="1">
    <source>
        <dbReference type="EMBL" id="QPG96283.1"/>
    </source>
</evidence>
<accession>A0A7S9PU37</accession>
<dbReference type="InterPro" id="IPR011009">
    <property type="entry name" value="Kinase-like_dom_sf"/>
</dbReference>
<dbReference type="Gene3D" id="1.10.510.10">
    <property type="entry name" value="Transferase(Phosphotransferase) domain 1"/>
    <property type="match status" value="1"/>
</dbReference>
<protein>
    <recommendedName>
        <fullName evidence="3">Alpha-galactosidase A</fullName>
    </recommendedName>
</protein>
<evidence type="ECO:0000313" key="2">
    <source>
        <dbReference type="Proteomes" id="UP000594364"/>
    </source>
</evidence>
<reference evidence="1 2" key="1">
    <citation type="journal article" date="2018" name="PLoS Genet.">
        <title>Repeat elements organise 3D genome structure and mediate transcription in the filamentous fungus Epichloe festucae.</title>
        <authorList>
            <person name="Winter D.J."/>
            <person name="Ganley A.R.D."/>
            <person name="Young C.A."/>
            <person name="Liachko I."/>
            <person name="Schardl C.L."/>
            <person name="Dupont P.Y."/>
            <person name="Berry D."/>
            <person name="Ram A."/>
            <person name="Scott B."/>
            <person name="Cox M.P."/>
        </authorList>
    </citation>
    <scope>NUCLEOTIDE SEQUENCE [LARGE SCALE GENOMIC DNA]</scope>
    <source>
        <strain evidence="1 2">Fl1</strain>
    </source>
</reference>
<dbReference type="EMBL" id="CP031386">
    <property type="protein sequence ID" value="QPG96283.1"/>
    <property type="molecule type" value="Genomic_DNA"/>
</dbReference>
<dbReference type="AlphaFoldDB" id="A0A7S9PU37"/>